<gene>
    <name evidence="3" type="ORF">CTAYLR_006135</name>
</gene>
<dbReference type="PANTHER" id="PTHR22911">
    <property type="entry name" value="ACYL-MALONYL CONDENSING ENZYME-RELATED"/>
    <property type="match status" value="1"/>
</dbReference>
<sequence length="327" mass="35111">MLIAFVGVMSATPEGAILRWGKEFLIDGEAPLLFWKNAFTCLFGAVLSALLDREHKEVSGRRILKGWPFFALAVACQGFIAISFPLAFLYTYAANVIVLFSLTPLFSAILGWVLLDDALPRRTVLALVAATASITVMFVRPSGERPGHVFGDVLALVTGLVNSIFLVSVRAGLRRVPDLPTPLASSIGTALGAVAALGWGNVCDVSSPVFFAPMLLDGFSIGIILVAFSIAPRYVSAGEIGLVSLLEIVFTPGWVFLCFGEIPPEPTILGGAALLVIIACHEWASLRADRLDYARVAPDRRDLEQPEFPAIDDTYATFKPQRAASTT</sequence>
<feature type="transmembrane region" description="Helical" evidence="1">
    <location>
        <begin position="240"/>
        <end position="262"/>
    </location>
</feature>
<evidence type="ECO:0000259" key="2">
    <source>
        <dbReference type="Pfam" id="PF00892"/>
    </source>
</evidence>
<dbReference type="InterPro" id="IPR037185">
    <property type="entry name" value="EmrE-like"/>
</dbReference>
<name>A0AAD7UP92_9STRA</name>
<dbReference type="InterPro" id="IPR000620">
    <property type="entry name" value="EamA_dom"/>
</dbReference>
<keyword evidence="1" id="KW-0472">Membrane</keyword>
<proteinExistence type="predicted"/>
<evidence type="ECO:0000313" key="3">
    <source>
        <dbReference type="EMBL" id="KAJ8613599.1"/>
    </source>
</evidence>
<dbReference type="AlphaFoldDB" id="A0AAD7UP92"/>
<protein>
    <recommendedName>
        <fullName evidence="2">EamA domain-containing protein</fullName>
    </recommendedName>
</protein>
<feature type="transmembrane region" description="Helical" evidence="1">
    <location>
        <begin position="63"/>
        <end position="86"/>
    </location>
</feature>
<keyword evidence="4" id="KW-1185">Reference proteome</keyword>
<dbReference type="GO" id="GO:0016020">
    <property type="term" value="C:membrane"/>
    <property type="evidence" value="ECO:0007669"/>
    <property type="project" value="InterPro"/>
</dbReference>
<feature type="transmembrane region" description="Helical" evidence="1">
    <location>
        <begin position="149"/>
        <end position="169"/>
    </location>
</feature>
<feature type="transmembrane region" description="Helical" evidence="1">
    <location>
        <begin position="208"/>
        <end position="228"/>
    </location>
</feature>
<feature type="transmembrane region" description="Helical" evidence="1">
    <location>
        <begin position="181"/>
        <end position="202"/>
    </location>
</feature>
<feature type="domain" description="EamA" evidence="2">
    <location>
        <begin position="34"/>
        <end position="138"/>
    </location>
</feature>
<dbReference type="Pfam" id="PF00892">
    <property type="entry name" value="EamA"/>
    <property type="match status" value="1"/>
</dbReference>
<dbReference type="Proteomes" id="UP001230188">
    <property type="component" value="Unassembled WGS sequence"/>
</dbReference>
<keyword evidence="1" id="KW-1133">Transmembrane helix</keyword>
<feature type="transmembrane region" description="Helical" evidence="1">
    <location>
        <begin position="268"/>
        <end position="286"/>
    </location>
</feature>
<accession>A0AAD7UP92</accession>
<dbReference type="SUPFAM" id="SSF103481">
    <property type="entry name" value="Multidrug resistance efflux transporter EmrE"/>
    <property type="match status" value="1"/>
</dbReference>
<feature type="transmembrane region" description="Helical" evidence="1">
    <location>
        <begin position="92"/>
        <end position="115"/>
    </location>
</feature>
<evidence type="ECO:0000256" key="1">
    <source>
        <dbReference type="SAM" id="Phobius"/>
    </source>
</evidence>
<evidence type="ECO:0000313" key="4">
    <source>
        <dbReference type="Proteomes" id="UP001230188"/>
    </source>
</evidence>
<organism evidence="3 4">
    <name type="scientific">Chrysophaeum taylorii</name>
    <dbReference type="NCBI Taxonomy" id="2483200"/>
    <lineage>
        <taxon>Eukaryota</taxon>
        <taxon>Sar</taxon>
        <taxon>Stramenopiles</taxon>
        <taxon>Ochrophyta</taxon>
        <taxon>Pelagophyceae</taxon>
        <taxon>Pelagomonadales</taxon>
        <taxon>Pelagomonadaceae</taxon>
        <taxon>Chrysophaeum</taxon>
    </lineage>
</organism>
<feature type="transmembrane region" description="Helical" evidence="1">
    <location>
        <begin position="124"/>
        <end position="143"/>
    </location>
</feature>
<reference evidence="3" key="1">
    <citation type="submission" date="2023-01" db="EMBL/GenBank/DDBJ databases">
        <title>Metagenome sequencing of chrysophaentin producing Chrysophaeum taylorii.</title>
        <authorList>
            <person name="Davison J."/>
            <person name="Bewley C."/>
        </authorList>
    </citation>
    <scope>NUCLEOTIDE SEQUENCE</scope>
    <source>
        <strain evidence="3">NIES-1699</strain>
    </source>
</reference>
<dbReference type="EMBL" id="JAQMWT010000027">
    <property type="protein sequence ID" value="KAJ8613599.1"/>
    <property type="molecule type" value="Genomic_DNA"/>
</dbReference>
<keyword evidence="1" id="KW-0812">Transmembrane</keyword>
<comment type="caution">
    <text evidence="3">The sequence shown here is derived from an EMBL/GenBank/DDBJ whole genome shotgun (WGS) entry which is preliminary data.</text>
</comment>